<gene>
    <name evidence="3" type="primary">astB</name>
    <name evidence="3" type="ORF">Pla22_04560</name>
</gene>
<keyword evidence="4" id="KW-1185">Reference proteome</keyword>
<dbReference type="InterPro" id="IPR037031">
    <property type="entry name" value="AstB_sf"/>
</dbReference>
<evidence type="ECO:0000313" key="4">
    <source>
        <dbReference type="Proteomes" id="UP000316598"/>
    </source>
</evidence>
<comment type="caution">
    <text evidence="3">The sequence shown here is derived from an EMBL/GenBank/DDBJ whole genome shotgun (WGS) entry which is preliminary data.</text>
</comment>
<accession>A0A5C5WQ53</accession>
<dbReference type="OrthoDB" id="248552at2"/>
<dbReference type="RefSeq" id="WP_146513143.1">
    <property type="nucleotide sequence ID" value="NZ_SJPI01000001.1"/>
</dbReference>
<evidence type="ECO:0000256" key="1">
    <source>
        <dbReference type="ARBA" id="ARBA00022503"/>
    </source>
</evidence>
<sequence precursor="true">MNKLIEVQVDRIVGPTHHFGGLGVGNLASSKHAGQISYPRAAALEGLAKMRLAVKLGAIQIVLPPQRRPNLGYLGALGFEHDVPELFAKLLSEAPHLLSAASSSSAMWTANAATVSPACDSAFSRTHVTIANLNASLHRVTESTETLVDLQSSLPANFMIGAPLPFAVALSDEGAANHMRLCASSHVNEAPSRGINLFVHGDGPLSPQRFRPRQTLEAFQAIARRHGLYAEDTFYLQQHPAAIDAGAFHNDVVAMSHHDCWIHHESAYVERTNYDAIESRFRSTTGTKIRRISVSQSELPLSEAVRTYLFNSQILTSLDPDGPAHLICPAQVVDSPAASGLVSRWIDEGLFSDVHFVELGQSMAGGGGPACLRLRVPMTLDEARDLDATQLWSLPVDQQLRDIINTHYPESFQLSDLQDSDMIRSIEIATSEIEDLLRPQSHAPD</sequence>
<dbReference type="PANTHER" id="PTHR30420">
    <property type="entry name" value="N-SUCCINYLARGININE DIHYDROLASE"/>
    <property type="match status" value="1"/>
</dbReference>
<dbReference type="EC" id="3.5.3.23" evidence="3"/>
<dbReference type="GO" id="GO:0009015">
    <property type="term" value="F:N-succinylarginine dihydrolase activity"/>
    <property type="evidence" value="ECO:0007669"/>
    <property type="project" value="UniProtKB-EC"/>
</dbReference>
<dbReference type="AlphaFoldDB" id="A0A5C5WQ53"/>
<dbReference type="PANTHER" id="PTHR30420:SF2">
    <property type="entry name" value="N-SUCCINYLARGININE DIHYDROLASE"/>
    <property type="match status" value="1"/>
</dbReference>
<name>A0A5C5WQ53_9BACT</name>
<protein>
    <submittedName>
        <fullName evidence="3">N-succinylarginine dihydrolase</fullName>
        <ecNumber evidence="3">3.5.3.23</ecNumber>
    </submittedName>
</protein>
<evidence type="ECO:0000256" key="2">
    <source>
        <dbReference type="ARBA" id="ARBA00022801"/>
    </source>
</evidence>
<dbReference type="EMBL" id="SJPI01000001">
    <property type="protein sequence ID" value="TWT52828.1"/>
    <property type="molecule type" value="Genomic_DNA"/>
</dbReference>
<evidence type="ECO:0000313" key="3">
    <source>
        <dbReference type="EMBL" id="TWT52828.1"/>
    </source>
</evidence>
<reference evidence="3 4" key="1">
    <citation type="submission" date="2019-02" db="EMBL/GenBank/DDBJ databases">
        <title>Deep-cultivation of Planctomycetes and their phenomic and genomic characterization uncovers novel biology.</title>
        <authorList>
            <person name="Wiegand S."/>
            <person name="Jogler M."/>
            <person name="Boedeker C."/>
            <person name="Pinto D."/>
            <person name="Vollmers J."/>
            <person name="Rivas-Marin E."/>
            <person name="Kohn T."/>
            <person name="Peeters S.H."/>
            <person name="Heuer A."/>
            <person name="Rast P."/>
            <person name="Oberbeckmann S."/>
            <person name="Bunk B."/>
            <person name="Jeske O."/>
            <person name="Meyerdierks A."/>
            <person name="Storesund J.E."/>
            <person name="Kallscheuer N."/>
            <person name="Luecker S."/>
            <person name="Lage O.M."/>
            <person name="Pohl T."/>
            <person name="Merkel B.J."/>
            <person name="Hornburger P."/>
            <person name="Mueller R.-W."/>
            <person name="Bruemmer F."/>
            <person name="Labrenz M."/>
            <person name="Spormann A.M."/>
            <person name="Op Den Camp H."/>
            <person name="Overmann J."/>
            <person name="Amann R."/>
            <person name="Jetten M.S.M."/>
            <person name="Mascher T."/>
            <person name="Medema M.H."/>
            <person name="Devos D.P."/>
            <person name="Kaster A.-K."/>
            <person name="Ovreas L."/>
            <person name="Rohde M."/>
            <person name="Galperin M.Y."/>
            <person name="Jogler C."/>
        </authorList>
    </citation>
    <scope>NUCLEOTIDE SEQUENCE [LARGE SCALE GENOMIC DNA]</scope>
    <source>
        <strain evidence="3 4">Pla22</strain>
    </source>
</reference>
<dbReference type="Proteomes" id="UP000316598">
    <property type="component" value="Unassembled WGS sequence"/>
</dbReference>
<keyword evidence="1" id="KW-0056">Arginine metabolism</keyword>
<organism evidence="3 4">
    <name type="scientific">Rubripirellula amarantea</name>
    <dbReference type="NCBI Taxonomy" id="2527999"/>
    <lineage>
        <taxon>Bacteria</taxon>
        <taxon>Pseudomonadati</taxon>
        <taxon>Planctomycetota</taxon>
        <taxon>Planctomycetia</taxon>
        <taxon>Pirellulales</taxon>
        <taxon>Pirellulaceae</taxon>
        <taxon>Rubripirellula</taxon>
    </lineage>
</organism>
<proteinExistence type="predicted"/>
<dbReference type="Gene3D" id="3.75.10.20">
    <property type="entry name" value="Succinylarginine dihydrolase"/>
    <property type="match status" value="1"/>
</dbReference>
<dbReference type="InterPro" id="IPR007079">
    <property type="entry name" value="SuccinylArg_d-Hdrlase_AstB"/>
</dbReference>
<dbReference type="GO" id="GO:0006525">
    <property type="term" value="P:arginine metabolic process"/>
    <property type="evidence" value="ECO:0007669"/>
    <property type="project" value="UniProtKB-KW"/>
</dbReference>
<keyword evidence="2 3" id="KW-0378">Hydrolase</keyword>
<dbReference type="SUPFAM" id="SSF55909">
    <property type="entry name" value="Pentein"/>
    <property type="match status" value="1"/>
</dbReference>
<dbReference type="Pfam" id="PF04996">
    <property type="entry name" value="AstB"/>
    <property type="match status" value="1"/>
</dbReference>